<dbReference type="PROSITE" id="PS52015">
    <property type="entry name" value="TONB_CTD"/>
    <property type="match status" value="2"/>
</dbReference>
<dbReference type="Pfam" id="PF03544">
    <property type="entry name" value="TonB_C"/>
    <property type="match status" value="2"/>
</dbReference>
<feature type="domain" description="TonB C-terminal" evidence="11">
    <location>
        <begin position="675"/>
        <end position="766"/>
    </location>
</feature>
<keyword evidence="5" id="KW-0997">Cell inner membrane</keyword>
<dbReference type="Gene3D" id="3.30.1150.10">
    <property type="match status" value="3"/>
</dbReference>
<protein>
    <submittedName>
        <fullName evidence="12">TonB family protein</fullName>
    </submittedName>
</protein>
<feature type="transmembrane region" description="Helical" evidence="10">
    <location>
        <begin position="36"/>
        <end position="53"/>
    </location>
</feature>
<dbReference type="InterPro" id="IPR051045">
    <property type="entry name" value="TonB-dependent_transducer"/>
</dbReference>
<evidence type="ECO:0000259" key="11">
    <source>
        <dbReference type="PROSITE" id="PS52015"/>
    </source>
</evidence>
<keyword evidence="6 10" id="KW-0812">Transmembrane</keyword>
<evidence type="ECO:0000313" key="12">
    <source>
        <dbReference type="EMBL" id="MEJ2904606.1"/>
    </source>
</evidence>
<feature type="transmembrane region" description="Helical" evidence="10">
    <location>
        <begin position="96"/>
        <end position="121"/>
    </location>
</feature>
<comment type="caution">
    <text evidence="12">The sequence shown here is derived from an EMBL/GenBank/DDBJ whole genome shotgun (WGS) entry which is preliminary data.</text>
</comment>
<keyword evidence="8 10" id="KW-1133">Transmembrane helix</keyword>
<dbReference type="RefSeq" id="WP_337717299.1">
    <property type="nucleotide sequence ID" value="NZ_CBFGNQ010000005.1"/>
</dbReference>
<evidence type="ECO:0000256" key="8">
    <source>
        <dbReference type="ARBA" id="ARBA00022989"/>
    </source>
</evidence>
<dbReference type="InterPro" id="IPR006260">
    <property type="entry name" value="TonB/TolA_C"/>
</dbReference>
<feature type="transmembrane region" description="Helical" evidence="10">
    <location>
        <begin position="251"/>
        <end position="271"/>
    </location>
</feature>
<dbReference type="CDD" id="cd07341">
    <property type="entry name" value="M56_BlaR1_MecR1_like"/>
    <property type="match status" value="1"/>
</dbReference>
<keyword evidence="13" id="KW-1185">Reference proteome</keyword>
<reference evidence="12 13" key="1">
    <citation type="submission" date="2024-03" db="EMBL/GenBank/DDBJ databases">
        <title>Sequence of Lycoming College Course Isolates.</title>
        <authorList>
            <person name="Plotts O."/>
            <person name="Newman J."/>
        </authorList>
    </citation>
    <scope>NUCLEOTIDE SEQUENCE [LARGE SCALE GENOMIC DNA]</scope>
    <source>
        <strain evidence="12 13">CJB-3</strain>
    </source>
</reference>
<feature type="transmembrane region" description="Helical" evidence="10">
    <location>
        <begin position="164"/>
        <end position="183"/>
    </location>
</feature>
<dbReference type="Proteomes" id="UP001378956">
    <property type="component" value="Unassembled WGS sequence"/>
</dbReference>
<accession>A0ABU8NSP2</accession>
<dbReference type="Pfam" id="PF05569">
    <property type="entry name" value="Peptidase_M56"/>
    <property type="match status" value="1"/>
</dbReference>
<dbReference type="SUPFAM" id="SSF74653">
    <property type="entry name" value="TolA/TonB C-terminal domain"/>
    <property type="match status" value="2"/>
</dbReference>
<keyword evidence="4" id="KW-1003">Cell membrane</keyword>
<keyword evidence="7" id="KW-0653">Protein transport</keyword>
<evidence type="ECO:0000256" key="7">
    <source>
        <dbReference type="ARBA" id="ARBA00022927"/>
    </source>
</evidence>
<name>A0ABU8NSP2_9SPHI</name>
<dbReference type="EMBL" id="JBBEUB010000007">
    <property type="protein sequence ID" value="MEJ2904606.1"/>
    <property type="molecule type" value="Genomic_DNA"/>
</dbReference>
<evidence type="ECO:0000256" key="4">
    <source>
        <dbReference type="ARBA" id="ARBA00022475"/>
    </source>
</evidence>
<evidence type="ECO:0000313" key="13">
    <source>
        <dbReference type="Proteomes" id="UP001378956"/>
    </source>
</evidence>
<feature type="transmembrane region" description="Helical" evidence="10">
    <location>
        <begin position="6"/>
        <end position="24"/>
    </location>
</feature>
<evidence type="ECO:0000256" key="9">
    <source>
        <dbReference type="ARBA" id="ARBA00023136"/>
    </source>
</evidence>
<organism evidence="12 13">
    <name type="scientific">Pedobacter panaciterrae</name>
    <dbReference type="NCBI Taxonomy" id="363849"/>
    <lineage>
        <taxon>Bacteria</taxon>
        <taxon>Pseudomonadati</taxon>
        <taxon>Bacteroidota</taxon>
        <taxon>Sphingobacteriia</taxon>
        <taxon>Sphingobacteriales</taxon>
        <taxon>Sphingobacteriaceae</taxon>
        <taxon>Pedobacter</taxon>
    </lineage>
</organism>
<keyword evidence="9 10" id="KW-0472">Membrane</keyword>
<keyword evidence="3" id="KW-0813">Transport</keyword>
<evidence type="ECO:0000256" key="10">
    <source>
        <dbReference type="SAM" id="Phobius"/>
    </source>
</evidence>
<evidence type="ECO:0000256" key="5">
    <source>
        <dbReference type="ARBA" id="ARBA00022519"/>
    </source>
</evidence>
<feature type="domain" description="TonB C-terminal" evidence="11">
    <location>
        <begin position="475"/>
        <end position="571"/>
    </location>
</feature>
<comment type="similarity">
    <text evidence="2">Belongs to the TonB family.</text>
</comment>
<evidence type="ECO:0000256" key="2">
    <source>
        <dbReference type="ARBA" id="ARBA00006555"/>
    </source>
</evidence>
<evidence type="ECO:0000256" key="3">
    <source>
        <dbReference type="ARBA" id="ARBA00022448"/>
    </source>
</evidence>
<evidence type="ECO:0000256" key="6">
    <source>
        <dbReference type="ARBA" id="ARBA00022692"/>
    </source>
</evidence>
<evidence type="ECO:0000256" key="1">
    <source>
        <dbReference type="ARBA" id="ARBA00004383"/>
    </source>
</evidence>
<dbReference type="InterPro" id="IPR037066">
    <property type="entry name" value="Plug_dom_sf"/>
</dbReference>
<comment type="subcellular location">
    <subcellularLocation>
        <location evidence="1">Cell inner membrane</location>
        <topology evidence="1">Single-pass membrane protein</topology>
        <orientation evidence="1">Periplasmic side</orientation>
    </subcellularLocation>
</comment>
<dbReference type="NCBIfam" id="TIGR01352">
    <property type="entry name" value="tonB_Cterm"/>
    <property type="match status" value="2"/>
</dbReference>
<dbReference type="PANTHER" id="PTHR33446:SF2">
    <property type="entry name" value="PROTEIN TONB"/>
    <property type="match status" value="1"/>
</dbReference>
<sequence length="766" mass="86523">MTWAHYILQVNIYLVVFYGFYKLLLDKETYFLLNRIYLVAAGILSLAIPFLRFEWFTTQPATQPVYTGVVQINDFITQMAVVKDDANSFNLGNTLVFIYLAGILFFVGRFIFQLISVQILLKRKKSGSAFSFFKKKVIDQNLPQIQTIQKHEEIHIRQWHTLDVLFFEVVGIITWFNPVIYFYKTTVKHIHEYLADEEAASYQGDKEQYALLLLSSAFGIPANTLTNSFFNKSLIKKRIYMLHKPRSRKTAMLKYGMFVPLFAVTLIMSSATIRNNEKIKKIAEEIPFEEPLNIVKQAIKTTIVAPLTSNTTGIDSSWTEFYKYLKRSIRYPGNAYNSNIQGASQIKFTVKNGVIEGVSVATKALGGGCDAEVMRAILTYPDFKANNDGKYSLPFSFTLMGDENTTTTSNETKPTPISGYTQLSEIVIRGYKPKTTDKNETLNEVVIRSGEGNINVQSEPVYDFVSLETQPSFPGGMNLFYEYLKKSVRYPKEAFENKIEGKVFLSFVVETDGSLTDIMVDRKLGSGTDEEAVRVLKESPKWIPGVQDGKKVRVKYNIPISFALNRTTADLQGKTPGIQINDARLSTINSPTQPLYVLDGEKQKDFKLANLNQDDIASIEVLKDEAATTLYGKDAQYGVVKITTKAKQAPDLKKKEAKEKVYDFVSTTTQPSFPGGMEKFYDYLKKTVKYPKEAQEKNIQGKVFISMIVEKDGSLTNIHIDRKLGGGTDEEAVRVMKASPKWTPGTQGGQKVRVKYNIPISFTLSK</sequence>
<dbReference type="Gene3D" id="2.170.130.10">
    <property type="entry name" value="TonB-dependent receptor, plug domain"/>
    <property type="match status" value="1"/>
</dbReference>
<feature type="transmembrane region" description="Helical" evidence="10">
    <location>
        <begin position="209"/>
        <end position="230"/>
    </location>
</feature>
<dbReference type="PANTHER" id="PTHR33446">
    <property type="entry name" value="PROTEIN TONB-RELATED"/>
    <property type="match status" value="1"/>
</dbReference>
<dbReference type="InterPro" id="IPR008756">
    <property type="entry name" value="Peptidase_M56"/>
</dbReference>
<proteinExistence type="inferred from homology"/>
<dbReference type="InterPro" id="IPR037682">
    <property type="entry name" value="TonB_C"/>
</dbReference>
<gene>
    <name evidence="12" type="ORF">WAE58_19345</name>
</gene>
<dbReference type="SUPFAM" id="SSF56935">
    <property type="entry name" value="Porins"/>
    <property type="match status" value="1"/>
</dbReference>